<dbReference type="InterPro" id="IPR029044">
    <property type="entry name" value="Nucleotide-diphossugar_trans"/>
</dbReference>
<dbReference type="InterPro" id="IPR025877">
    <property type="entry name" value="MobA-like_NTP_Trfase"/>
</dbReference>
<dbReference type="PATRIC" id="fig|1267766.3.peg.652"/>
<proteinExistence type="predicted"/>
<evidence type="ECO:0000313" key="3">
    <source>
        <dbReference type="Proteomes" id="UP000034392"/>
    </source>
</evidence>
<dbReference type="STRING" id="1267766.WYH_00646"/>
<dbReference type="Proteomes" id="UP000034392">
    <property type="component" value="Chromosome"/>
</dbReference>
<dbReference type="GO" id="GO:0016779">
    <property type="term" value="F:nucleotidyltransferase activity"/>
    <property type="evidence" value="ECO:0007669"/>
    <property type="project" value="UniProtKB-ARBA"/>
</dbReference>
<protein>
    <submittedName>
        <fullName evidence="2">MobA-like NTP transferase domain protein</fullName>
    </submittedName>
</protein>
<evidence type="ECO:0000256" key="1">
    <source>
        <dbReference type="ARBA" id="ARBA00022842"/>
    </source>
</evidence>
<dbReference type="OrthoDB" id="7400486at2"/>
<gene>
    <name evidence="2" type="ORF">WYH_00646</name>
</gene>
<evidence type="ECO:0000313" key="2">
    <source>
        <dbReference type="EMBL" id="AKH41702.1"/>
    </source>
</evidence>
<dbReference type="KEGG" id="aay:WYH_00646"/>
<dbReference type="RefSeq" id="WP_046902687.1">
    <property type="nucleotide sequence ID" value="NZ_CP011452.2"/>
</dbReference>
<reference evidence="2" key="1">
    <citation type="submission" date="2015-05" db="EMBL/GenBank/DDBJ databases">
        <title>The complete genome of Altererythrobacter atlanticus strain 26DY36.</title>
        <authorList>
            <person name="Wu Y.-H."/>
            <person name="Cheng H."/>
            <person name="Wu X.-W."/>
        </authorList>
    </citation>
    <scope>NUCLEOTIDE SEQUENCE [LARGE SCALE GENOMIC DNA]</scope>
    <source>
        <strain evidence="2">26DY36</strain>
    </source>
</reference>
<name>A0A0F7KR89_9SPHN</name>
<dbReference type="AlphaFoldDB" id="A0A0F7KR89"/>
<dbReference type="Pfam" id="PF12804">
    <property type="entry name" value="NTP_transf_3"/>
    <property type="match status" value="1"/>
</dbReference>
<dbReference type="Gene3D" id="3.90.550.10">
    <property type="entry name" value="Spore Coat Polysaccharide Biosynthesis Protein SpsA, Chain A"/>
    <property type="match status" value="1"/>
</dbReference>
<organism evidence="2 3">
    <name type="scientific">Croceibacterium atlanticum</name>
    <dbReference type="NCBI Taxonomy" id="1267766"/>
    <lineage>
        <taxon>Bacteria</taxon>
        <taxon>Pseudomonadati</taxon>
        <taxon>Pseudomonadota</taxon>
        <taxon>Alphaproteobacteria</taxon>
        <taxon>Sphingomonadales</taxon>
        <taxon>Erythrobacteraceae</taxon>
        <taxon>Croceibacterium</taxon>
    </lineage>
</organism>
<dbReference type="SUPFAM" id="SSF53448">
    <property type="entry name" value="Nucleotide-diphospho-sugar transferases"/>
    <property type="match status" value="1"/>
</dbReference>
<sequence>MPQGTTTGADQAPVTLIILAGQRFGVMNPLAKRAGVSHKCLVPICGKPLISYVLETATRIPEVSRIRVSLEPDAHGDVQDIVADFANRGIPIDLVANKPNIVDSVADAAGEGDGPFIVTTADNVLLTREAVAEVIAAMQDADAVICLAGKDRVRAAHPEGQRGFYEFKDNGYANCNLYGLANRKAFTAAEFFREGGQFMKNPGRLVRAVGLVNILLMRFKLIGIHGAMRRLGKRFGLAVHAVIFEDGALAIDVDNERTYNVCEELLRKRKPDEIVPNS</sequence>
<keyword evidence="3" id="KW-1185">Reference proteome</keyword>
<dbReference type="EMBL" id="CP011452">
    <property type="protein sequence ID" value="AKH41702.1"/>
    <property type="molecule type" value="Genomic_DNA"/>
</dbReference>
<keyword evidence="1" id="KW-0460">Magnesium</keyword>
<accession>A0A0F7KR89</accession>